<evidence type="ECO:0000259" key="6">
    <source>
        <dbReference type="Pfam" id="PF05175"/>
    </source>
</evidence>
<evidence type="ECO:0000256" key="4">
    <source>
        <dbReference type="ARBA" id="ARBA00048391"/>
    </source>
</evidence>
<sequence>MPPITLAALLRTARQQLTSAGVEDAALEARLIVEHFSETTQTQAITHPECAVEAAVAEKVARAVERRIAGEPVHRILGHRDFYGLKLALSPETLEPRPDTETLVDLVLPEARRIANVKKHCRILDLGTGTGAIALALLSVVPEAEAVGTDISEGALETARHNADMSFVAERFTPLRSDWFRNVDGRFDLIVSNPPYIATAEMETLPREVREHDPKAALDGGPDGLMPYRAIASGARDHLTREGLIAVETGAEQKAAVAAIFAAEGYAVSRTARDLGGRDRAMLFAPTA</sequence>
<feature type="binding site" evidence="5">
    <location>
        <begin position="193"/>
        <end position="196"/>
    </location>
    <ligand>
        <name>substrate</name>
    </ligand>
</feature>
<name>Q11E05_CHESB</name>
<organism evidence="8">
    <name type="scientific">Chelativorans sp. (strain BNC1)</name>
    <dbReference type="NCBI Taxonomy" id="266779"/>
    <lineage>
        <taxon>Bacteria</taxon>
        <taxon>Pseudomonadati</taxon>
        <taxon>Pseudomonadota</taxon>
        <taxon>Alphaproteobacteria</taxon>
        <taxon>Hyphomicrobiales</taxon>
        <taxon>Phyllobacteriaceae</taxon>
        <taxon>Chelativorans</taxon>
    </lineage>
</organism>
<dbReference type="STRING" id="266779.Meso_2998"/>
<dbReference type="PANTHER" id="PTHR18895:SF74">
    <property type="entry name" value="MTRF1L RELEASE FACTOR GLUTAMINE METHYLTRANSFERASE"/>
    <property type="match status" value="1"/>
</dbReference>
<feature type="binding site" evidence="5">
    <location>
        <begin position="127"/>
        <end position="131"/>
    </location>
    <ligand>
        <name>S-adenosyl-L-methionine</name>
        <dbReference type="ChEBI" id="CHEBI:59789"/>
    </ligand>
</feature>
<dbReference type="Gene3D" id="3.40.50.150">
    <property type="entry name" value="Vaccinia Virus protein VP39"/>
    <property type="match status" value="1"/>
</dbReference>
<dbReference type="OrthoDB" id="9800643at2"/>
<protein>
    <recommendedName>
        <fullName evidence="5">Release factor glutamine methyltransferase</fullName>
        <shortName evidence="5">RF MTase</shortName>
        <ecNumber evidence="5">2.1.1.297</ecNumber>
    </recommendedName>
    <alternativeName>
        <fullName evidence="5">N5-glutamine methyltransferase PrmC</fullName>
    </alternativeName>
    <alternativeName>
        <fullName evidence="5">Protein-(glutamine-N5) MTase PrmC</fullName>
    </alternativeName>
    <alternativeName>
        <fullName evidence="5">Protein-glutamine N-methyltransferase PrmC</fullName>
    </alternativeName>
</protein>
<dbReference type="Pfam" id="PF05175">
    <property type="entry name" value="MTS"/>
    <property type="match status" value="1"/>
</dbReference>
<dbReference type="InterPro" id="IPR007848">
    <property type="entry name" value="Small_mtfrase_dom"/>
</dbReference>
<dbReference type="PROSITE" id="PS00092">
    <property type="entry name" value="N6_MTASE"/>
    <property type="match status" value="1"/>
</dbReference>
<keyword evidence="2 5" id="KW-0808">Transferase</keyword>
<dbReference type="EMBL" id="CP000390">
    <property type="protein sequence ID" value="ABG64370.1"/>
    <property type="molecule type" value="Genomic_DNA"/>
</dbReference>
<evidence type="ECO:0000259" key="7">
    <source>
        <dbReference type="Pfam" id="PF17827"/>
    </source>
</evidence>
<dbReference type="eggNOG" id="COG2890">
    <property type="taxonomic scope" value="Bacteria"/>
</dbReference>
<keyword evidence="1 5" id="KW-0489">Methyltransferase</keyword>
<dbReference type="GO" id="GO:0003676">
    <property type="term" value="F:nucleic acid binding"/>
    <property type="evidence" value="ECO:0007669"/>
    <property type="project" value="InterPro"/>
</dbReference>
<comment type="function">
    <text evidence="5">Methylates the class 1 translation termination release factors RF1/PrfA and RF2/PrfB on the glutamine residue of the universally conserved GGQ motif.</text>
</comment>
<evidence type="ECO:0000256" key="5">
    <source>
        <dbReference type="HAMAP-Rule" id="MF_02126"/>
    </source>
</evidence>
<evidence type="ECO:0000313" key="8">
    <source>
        <dbReference type="EMBL" id="ABG64370.1"/>
    </source>
</evidence>
<keyword evidence="3 5" id="KW-0949">S-adenosyl-L-methionine</keyword>
<dbReference type="GO" id="GO:0032259">
    <property type="term" value="P:methylation"/>
    <property type="evidence" value="ECO:0007669"/>
    <property type="project" value="UniProtKB-KW"/>
</dbReference>
<gene>
    <name evidence="5" type="primary">prmC</name>
    <name evidence="8" type="ordered locus">Meso_2998</name>
</gene>
<dbReference type="KEGG" id="mes:Meso_2998"/>
<dbReference type="HAMAP" id="MF_02126">
    <property type="entry name" value="RF_methyltr_PrmC"/>
    <property type="match status" value="1"/>
</dbReference>
<dbReference type="InterPro" id="IPR029063">
    <property type="entry name" value="SAM-dependent_MTases_sf"/>
</dbReference>
<dbReference type="InterPro" id="IPR004556">
    <property type="entry name" value="HemK-like"/>
</dbReference>
<dbReference type="NCBIfam" id="TIGR03534">
    <property type="entry name" value="RF_mod_PrmC"/>
    <property type="match status" value="1"/>
</dbReference>
<dbReference type="CDD" id="cd02440">
    <property type="entry name" value="AdoMet_MTases"/>
    <property type="match status" value="1"/>
</dbReference>
<dbReference type="InterPro" id="IPR040758">
    <property type="entry name" value="PrmC_N"/>
</dbReference>
<evidence type="ECO:0000256" key="1">
    <source>
        <dbReference type="ARBA" id="ARBA00022603"/>
    </source>
</evidence>
<comment type="similarity">
    <text evidence="5">Belongs to the protein N5-glutamine methyltransferase family. PrmC subfamily.</text>
</comment>
<dbReference type="Gene3D" id="1.10.8.10">
    <property type="entry name" value="DNA helicase RuvA subunit, C-terminal domain"/>
    <property type="match status" value="1"/>
</dbReference>
<dbReference type="InterPro" id="IPR050320">
    <property type="entry name" value="N5-glutamine_MTase"/>
</dbReference>
<reference evidence="8" key="1">
    <citation type="submission" date="2006-06" db="EMBL/GenBank/DDBJ databases">
        <title>Complete sequence of chromosome of Chelativorans sp. BNC1.</title>
        <authorList>
            <consortium name="US DOE Joint Genome Institute"/>
            <person name="Copeland A."/>
            <person name="Lucas S."/>
            <person name="Lapidus A."/>
            <person name="Barry K."/>
            <person name="Detter J.C."/>
            <person name="Glavina del Rio T."/>
            <person name="Hammon N."/>
            <person name="Israni S."/>
            <person name="Dalin E."/>
            <person name="Tice H."/>
            <person name="Pitluck S."/>
            <person name="Chertkov O."/>
            <person name="Brettin T."/>
            <person name="Bruce D."/>
            <person name="Han C."/>
            <person name="Tapia R."/>
            <person name="Gilna P."/>
            <person name="Schmutz J."/>
            <person name="Larimer F."/>
            <person name="Land M."/>
            <person name="Hauser L."/>
            <person name="Kyrpides N."/>
            <person name="Mikhailova N."/>
            <person name="Richardson P."/>
        </authorList>
    </citation>
    <scope>NUCLEOTIDE SEQUENCE</scope>
    <source>
        <strain evidence="8">BNC1</strain>
    </source>
</reference>
<dbReference type="HOGENOM" id="CLU_018398_3_1_5"/>
<feature type="binding site" evidence="5">
    <location>
        <position position="193"/>
    </location>
    <ligand>
        <name>S-adenosyl-L-methionine</name>
        <dbReference type="ChEBI" id="CHEBI:59789"/>
    </ligand>
</feature>
<dbReference type="PANTHER" id="PTHR18895">
    <property type="entry name" value="HEMK METHYLTRANSFERASE"/>
    <property type="match status" value="1"/>
</dbReference>
<dbReference type="NCBIfam" id="TIGR00536">
    <property type="entry name" value="hemK_fam"/>
    <property type="match status" value="1"/>
</dbReference>
<dbReference type="Pfam" id="PF17827">
    <property type="entry name" value="PrmC_N"/>
    <property type="match status" value="1"/>
</dbReference>
<dbReference type="EC" id="2.1.1.297" evidence="5"/>
<dbReference type="SUPFAM" id="SSF53335">
    <property type="entry name" value="S-adenosyl-L-methionine-dependent methyltransferases"/>
    <property type="match status" value="1"/>
</dbReference>
<dbReference type="InterPro" id="IPR019874">
    <property type="entry name" value="RF_methyltr_PrmC"/>
</dbReference>
<feature type="binding site" evidence="5">
    <location>
        <position position="150"/>
    </location>
    <ligand>
        <name>S-adenosyl-L-methionine</name>
        <dbReference type="ChEBI" id="CHEBI:59789"/>
    </ligand>
</feature>
<dbReference type="AlphaFoldDB" id="Q11E05"/>
<proteinExistence type="inferred from homology"/>
<feature type="domain" description="Release factor glutamine methyltransferase N-terminal" evidence="7">
    <location>
        <begin position="9"/>
        <end position="78"/>
    </location>
</feature>
<evidence type="ECO:0000256" key="3">
    <source>
        <dbReference type="ARBA" id="ARBA00022691"/>
    </source>
</evidence>
<accession>Q11E05</accession>
<feature type="domain" description="Methyltransferase small" evidence="6">
    <location>
        <begin position="119"/>
        <end position="201"/>
    </location>
</feature>
<evidence type="ECO:0000256" key="2">
    <source>
        <dbReference type="ARBA" id="ARBA00022679"/>
    </source>
</evidence>
<dbReference type="GO" id="GO:0102559">
    <property type="term" value="F:peptide chain release factor N(5)-glutamine methyltransferase activity"/>
    <property type="evidence" value="ECO:0007669"/>
    <property type="project" value="UniProtKB-EC"/>
</dbReference>
<feature type="binding site" evidence="5">
    <location>
        <position position="179"/>
    </location>
    <ligand>
        <name>S-adenosyl-L-methionine</name>
        <dbReference type="ChEBI" id="CHEBI:59789"/>
    </ligand>
</feature>
<dbReference type="InterPro" id="IPR002052">
    <property type="entry name" value="DNA_methylase_N6_adenine_CS"/>
</dbReference>
<comment type="catalytic activity">
    <reaction evidence="4 5">
        <text>L-glutaminyl-[peptide chain release factor] + S-adenosyl-L-methionine = N(5)-methyl-L-glutaminyl-[peptide chain release factor] + S-adenosyl-L-homocysteine + H(+)</text>
        <dbReference type="Rhea" id="RHEA:42896"/>
        <dbReference type="Rhea" id="RHEA-COMP:10271"/>
        <dbReference type="Rhea" id="RHEA-COMP:10272"/>
        <dbReference type="ChEBI" id="CHEBI:15378"/>
        <dbReference type="ChEBI" id="CHEBI:30011"/>
        <dbReference type="ChEBI" id="CHEBI:57856"/>
        <dbReference type="ChEBI" id="CHEBI:59789"/>
        <dbReference type="ChEBI" id="CHEBI:61891"/>
        <dbReference type="EC" id="2.1.1.297"/>
    </reaction>
</comment>